<evidence type="ECO:0000313" key="4">
    <source>
        <dbReference type="EMBL" id="HEF64786.1"/>
    </source>
</evidence>
<gene>
    <name evidence="4" type="ORF">ENP47_04200</name>
</gene>
<dbReference type="Pfam" id="PF00534">
    <property type="entry name" value="Glycos_transf_1"/>
    <property type="match status" value="1"/>
</dbReference>
<dbReference type="EMBL" id="DSJL01000009">
    <property type="protein sequence ID" value="HEF64786.1"/>
    <property type="molecule type" value="Genomic_DNA"/>
</dbReference>
<dbReference type="PANTHER" id="PTHR46401">
    <property type="entry name" value="GLYCOSYLTRANSFERASE WBBK-RELATED"/>
    <property type="match status" value="1"/>
</dbReference>
<dbReference type="Gene3D" id="3.40.50.2000">
    <property type="entry name" value="Glycogen Phosphorylase B"/>
    <property type="match status" value="2"/>
</dbReference>
<dbReference type="GO" id="GO:0009103">
    <property type="term" value="P:lipopolysaccharide biosynthetic process"/>
    <property type="evidence" value="ECO:0007669"/>
    <property type="project" value="TreeGrafter"/>
</dbReference>
<dbReference type="CDD" id="cd03809">
    <property type="entry name" value="GT4_MtfB-like"/>
    <property type="match status" value="1"/>
</dbReference>
<dbReference type="AlphaFoldDB" id="A0A7C1JW47"/>
<evidence type="ECO:0000259" key="2">
    <source>
        <dbReference type="Pfam" id="PF00534"/>
    </source>
</evidence>
<dbReference type="InterPro" id="IPR028098">
    <property type="entry name" value="Glyco_trans_4-like_N"/>
</dbReference>
<name>A0A7C1JW47_THERO</name>
<dbReference type="InterPro" id="IPR001296">
    <property type="entry name" value="Glyco_trans_1"/>
</dbReference>
<evidence type="ECO:0000256" key="1">
    <source>
        <dbReference type="ARBA" id="ARBA00022679"/>
    </source>
</evidence>
<dbReference type="Pfam" id="PF13439">
    <property type="entry name" value="Glyco_transf_4"/>
    <property type="match status" value="1"/>
</dbReference>
<feature type="domain" description="Glycosyltransferase subfamily 4-like N-terminal" evidence="3">
    <location>
        <begin position="17"/>
        <end position="172"/>
    </location>
</feature>
<reference evidence="4" key="1">
    <citation type="journal article" date="2020" name="mSystems">
        <title>Genome- and Community-Level Interaction Insights into Carbon Utilization and Element Cycling Functions of Hydrothermarchaeota in Hydrothermal Sediment.</title>
        <authorList>
            <person name="Zhou Z."/>
            <person name="Liu Y."/>
            <person name="Xu W."/>
            <person name="Pan J."/>
            <person name="Luo Z.H."/>
            <person name="Li M."/>
        </authorList>
    </citation>
    <scope>NUCLEOTIDE SEQUENCE [LARGE SCALE GENOMIC DNA]</scope>
    <source>
        <strain evidence="4">SpSt-222</strain>
    </source>
</reference>
<dbReference type="PANTHER" id="PTHR46401:SF2">
    <property type="entry name" value="GLYCOSYLTRANSFERASE WBBK-RELATED"/>
    <property type="match status" value="1"/>
</dbReference>
<dbReference type="GO" id="GO:0016757">
    <property type="term" value="F:glycosyltransferase activity"/>
    <property type="evidence" value="ECO:0007669"/>
    <property type="project" value="InterPro"/>
</dbReference>
<dbReference type="SUPFAM" id="SSF53756">
    <property type="entry name" value="UDP-Glycosyltransferase/glycogen phosphorylase"/>
    <property type="match status" value="1"/>
</dbReference>
<comment type="caution">
    <text evidence="4">The sequence shown here is derived from an EMBL/GenBank/DDBJ whole genome shotgun (WGS) entry which is preliminary data.</text>
</comment>
<evidence type="ECO:0000259" key="3">
    <source>
        <dbReference type="Pfam" id="PF13439"/>
    </source>
</evidence>
<protein>
    <submittedName>
        <fullName evidence="4">Glycosyltransferase family 1 protein</fullName>
    </submittedName>
</protein>
<proteinExistence type="predicted"/>
<accession>A0A7C1JW47</accession>
<feature type="domain" description="Glycosyl transferase family 1" evidence="2">
    <location>
        <begin position="194"/>
        <end position="350"/>
    </location>
</feature>
<sequence length="374" mass="41519">MVKVALDFSAGIAQPAGIGRYVRELVRELASLLGHDLVLWYGRPSGHCYGTPPATTTNRALPLSETWLTRLWHRLRFPLPVELVTGEVDLVHGPNFLVPPARAPRLVTIHDLSFLLVPELGHPRLVRFLSNTVPRMLREVDAIITVSEAVRQDLLRLYHIAPNRIFAIPHGVSSLFTPIPMEERRPVLASFGLRDPYVIAVGTIEPRKGYPVLIRAIELAATQLPDLQLVVVGSTGWLAEPIEAALLEAERRGRLVRFRSIGDRTLATLYSGAAAFVTASYYEGFNLPLLEAMACAAPVIATDLPAHREVAGDAALFVPIDAPHELAEAILTVLMNGSLRERLSRAARERARSFTWRQSAEQHLEVYRQFARRS</sequence>
<keyword evidence="1 4" id="KW-0808">Transferase</keyword>
<organism evidence="4">
    <name type="scientific">Thermomicrobium roseum</name>
    <dbReference type="NCBI Taxonomy" id="500"/>
    <lineage>
        <taxon>Bacteria</taxon>
        <taxon>Pseudomonadati</taxon>
        <taxon>Thermomicrobiota</taxon>
        <taxon>Thermomicrobia</taxon>
        <taxon>Thermomicrobiales</taxon>
        <taxon>Thermomicrobiaceae</taxon>
        <taxon>Thermomicrobium</taxon>
    </lineage>
</organism>